<name>A0A9X2JGM8_9BACT</name>
<feature type="region of interest" description="Disordered" evidence="1">
    <location>
        <begin position="95"/>
        <end position="125"/>
    </location>
</feature>
<dbReference type="InterPro" id="IPR007131">
    <property type="entry name" value="SHD1"/>
</dbReference>
<dbReference type="GO" id="GO:0008092">
    <property type="term" value="F:cytoskeletal protein binding"/>
    <property type="evidence" value="ECO:0007669"/>
    <property type="project" value="InterPro"/>
</dbReference>
<gene>
    <name evidence="3" type="ORF">NG895_14785</name>
</gene>
<dbReference type="Proteomes" id="UP001155241">
    <property type="component" value="Unassembled WGS sequence"/>
</dbReference>
<evidence type="ECO:0000259" key="2">
    <source>
        <dbReference type="Pfam" id="PF03983"/>
    </source>
</evidence>
<reference evidence="3" key="1">
    <citation type="submission" date="2022-06" db="EMBL/GenBank/DDBJ databases">
        <title>Aeoliella straminimaris, a novel planctomycete from sediments.</title>
        <authorList>
            <person name="Vitorino I.R."/>
            <person name="Lage O.M."/>
        </authorList>
    </citation>
    <scope>NUCLEOTIDE SEQUENCE</scope>
    <source>
        <strain evidence="3">ICT_H6.2</strain>
    </source>
</reference>
<dbReference type="GO" id="GO:0030674">
    <property type="term" value="F:protein-macromolecule adaptor activity"/>
    <property type="evidence" value="ECO:0007669"/>
    <property type="project" value="InterPro"/>
</dbReference>
<dbReference type="EMBL" id="JAMXLR010000051">
    <property type="protein sequence ID" value="MCO6045175.1"/>
    <property type="molecule type" value="Genomic_DNA"/>
</dbReference>
<dbReference type="GO" id="GO:0042802">
    <property type="term" value="F:identical protein binding"/>
    <property type="evidence" value="ECO:0007669"/>
    <property type="project" value="InterPro"/>
</dbReference>
<evidence type="ECO:0000313" key="4">
    <source>
        <dbReference type="Proteomes" id="UP001155241"/>
    </source>
</evidence>
<organism evidence="3 4">
    <name type="scientific">Aeoliella straminimaris</name>
    <dbReference type="NCBI Taxonomy" id="2954799"/>
    <lineage>
        <taxon>Bacteria</taxon>
        <taxon>Pseudomonadati</taxon>
        <taxon>Planctomycetota</taxon>
        <taxon>Planctomycetia</taxon>
        <taxon>Pirellulales</taxon>
        <taxon>Lacipirellulaceae</taxon>
        <taxon>Aeoliella</taxon>
    </lineage>
</organism>
<dbReference type="RefSeq" id="WP_252853285.1">
    <property type="nucleotide sequence ID" value="NZ_JAMXLR010000051.1"/>
</dbReference>
<comment type="caution">
    <text evidence="3">The sequence shown here is derived from an EMBL/GenBank/DDBJ whole genome shotgun (WGS) entry which is preliminary data.</text>
</comment>
<dbReference type="Gene3D" id="2.130.10.10">
    <property type="entry name" value="YVTN repeat-like/Quinoprotein amine dehydrogenase"/>
    <property type="match status" value="1"/>
</dbReference>
<keyword evidence="4" id="KW-1185">Reference proteome</keyword>
<protein>
    <submittedName>
        <fullName evidence="3">SHD1 domain-containing protein</fullName>
    </submittedName>
</protein>
<feature type="region of interest" description="Disordered" evidence="1">
    <location>
        <begin position="727"/>
        <end position="751"/>
    </location>
</feature>
<dbReference type="AlphaFoldDB" id="A0A9X2JGM8"/>
<dbReference type="Gene3D" id="2.30.30.700">
    <property type="entry name" value="SLA1 homology domain 1"/>
    <property type="match status" value="1"/>
</dbReference>
<dbReference type="Pfam" id="PF03983">
    <property type="entry name" value="SHD1"/>
    <property type="match status" value="1"/>
</dbReference>
<proteinExistence type="predicted"/>
<feature type="domain" description="SLA1 homology" evidence="2">
    <location>
        <begin position="133"/>
        <end position="185"/>
    </location>
</feature>
<sequence length="751" mass="81059">MCSICGRCLTWIVVAGLWLVSTVAVVHAETYDIGDRVEAQRGHDWIPGTVVGGSGTRIRVRLDDDGSSDSLPDDVREKRLLRNYYVSELRHAKGAAATAPAPSSTRPSRRTLSVPSSSESASPFDSAMSSVASRTWSDQSGRFSIDATYRGMNGAKVVLEKSDGSQIEVPLDKLSSADQDYVNSQGGDPENPFAVASSTPAIAPSRSAPLQADKSGARTLAPQTFDGWTFEPETTLGSDAGSLRQRTLTLSAIPDSDPFFEDNKQLYLAASGQRAVLVREQGAVARDKKLYLESFDLAAGKSTALAPLPDEVEVLAVDPDQGLVAYRPDHFGRGNTDLTIAQLRGTQLAPVATWVPYGDERMGRGTEVEAAWFLPEGRIMTLGQFGDVLTIWNASNAKATTLVPVSHGFDDEDLALSPDRRYAALKMDSGIAIVNLSSGEHEATIALAKGAAHLGVDRLAFNADNTKLAAVGHLGIFVWNLQTGTLLGHFDHETTFPSASLLWAGDFLFHQNRYLYDFHRHILLWEFEGISMHNGASRISNGVLCMVNKGRGHDSSQLRCMPFPTPEMIQTAERLGPPESLIVAKAGDPVAIELDIDERIISTEQVRAAIVANLEKSGYVVADKSDTVVKAVCKQLPSQTIKIGQGRSRFSVQPGDIVERTITPSPSSLTLSYKGQSVWRRGNMGQPGMTIWMRDGETLDQALTRLTTPNTKLLTDATFPTEIVRPGKASRNGAYGLTDLDSGVSGGGRFQ</sequence>
<evidence type="ECO:0000256" key="1">
    <source>
        <dbReference type="SAM" id="MobiDB-lite"/>
    </source>
</evidence>
<dbReference type="SUPFAM" id="SSF69322">
    <property type="entry name" value="Tricorn protease domain 2"/>
    <property type="match status" value="1"/>
</dbReference>
<evidence type="ECO:0000313" key="3">
    <source>
        <dbReference type="EMBL" id="MCO6045175.1"/>
    </source>
</evidence>
<dbReference type="GO" id="GO:0043130">
    <property type="term" value="F:ubiquitin binding"/>
    <property type="evidence" value="ECO:0007669"/>
    <property type="project" value="InterPro"/>
</dbReference>
<accession>A0A9X2JGM8</accession>
<dbReference type="InterPro" id="IPR015943">
    <property type="entry name" value="WD40/YVTN_repeat-like_dom_sf"/>
</dbReference>